<accession>A0A9W6KDF2</accession>
<dbReference type="Gene3D" id="3.30.70.270">
    <property type="match status" value="1"/>
</dbReference>
<keyword evidence="2" id="KW-1185">Reference proteome</keyword>
<proteinExistence type="predicted"/>
<name>A0A9W6KDF2_9ACTN</name>
<dbReference type="EMBL" id="BSFP01000003">
    <property type="protein sequence ID" value="GLK99222.1"/>
    <property type="molecule type" value="Genomic_DNA"/>
</dbReference>
<reference evidence="1" key="2">
    <citation type="submission" date="2023-01" db="EMBL/GenBank/DDBJ databases">
        <authorList>
            <person name="Sun Q."/>
            <person name="Evtushenko L."/>
        </authorList>
    </citation>
    <scope>NUCLEOTIDE SEQUENCE</scope>
    <source>
        <strain evidence="1">VKM Ac-1321</strain>
    </source>
</reference>
<reference evidence="1" key="1">
    <citation type="journal article" date="2014" name="Int. J. Syst. Evol. Microbiol.">
        <title>Complete genome sequence of Corynebacterium casei LMG S-19264T (=DSM 44701T), isolated from a smear-ripened cheese.</title>
        <authorList>
            <consortium name="US DOE Joint Genome Institute (JGI-PGF)"/>
            <person name="Walter F."/>
            <person name="Albersmeier A."/>
            <person name="Kalinowski J."/>
            <person name="Ruckert C."/>
        </authorList>
    </citation>
    <scope>NUCLEOTIDE SEQUENCE</scope>
    <source>
        <strain evidence="1">VKM Ac-1321</strain>
    </source>
</reference>
<dbReference type="Proteomes" id="UP001143480">
    <property type="component" value="Unassembled WGS sequence"/>
</dbReference>
<evidence type="ECO:0000313" key="2">
    <source>
        <dbReference type="Proteomes" id="UP001143480"/>
    </source>
</evidence>
<gene>
    <name evidence="1" type="ORF">GCM10017581_009630</name>
</gene>
<sequence>MTNGYQTKYLRYGEIPRSVGVLYCDPLTSLIAYPSFEDHLIEMLPKLCANELHLAIGDVDGLRDYVMERRAVDPYSFGHLAGNACMRAVGAITAEWAANELKDVDFHICGTFGGDEVIIAADGPSHDAFAQKINILARDMKISSPRPVSFALASLMPCALEPADANTAYRTLVSAVDARLFALKGSARFAGGHLEGVVADIGTVSLSELRDQDGIEHPATMGEAR</sequence>
<organism evidence="1 2">
    <name type="scientific">Dactylosporangium matsuzakiense</name>
    <dbReference type="NCBI Taxonomy" id="53360"/>
    <lineage>
        <taxon>Bacteria</taxon>
        <taxon>Bacillati</taxon>
        <taxon>Actinomycetota</taxon>
        <taxon>Actinomycetes</taxon>
        <taxon>Micromonosporales</taxon>
        <taxon>Micromonosporaceae</taxon>
        <taxon>Dactylosporangium</taxon>
    </lineage>
</organism>
<dbReference type="InterPro" id="IPR043128">
    <property type="entry name" value="Rev_trsase/Diguanyl_cyclase"/>
</dbReference>
<dbReference type="AlphaFoldDB" id="A0A9W6KDF2"/>
<protein>
    <submittedName>
        <fullName evidence="1">Uncharacterized protein</fullName>
    </submittedName>
</protein>
<evidence type="ECO:0000313" key="1">
    <source>
        <dbReference type="EMBL" id="GLK99222.1"/>
    </source>
</evidence>
<comment type="caution">
    <text evidence="1">The sequence shown here is derived from an EMBL/GenBank/DDBJ whole genome shotgun (WGS) entry which is preliminary data.</text>
</comment>
<dbReference type="RefSeq" id="WP_271188882.1">
    <property type="nucleotide sequence ID" value="NZ_BSFP01000003.1"/>
</dbReference>